<dbReference type="Pfam" id="PF00535">
    <property type="entry name" value="Glycos_transf_2"/>
    <property type="match status" value="1"/>
</dbReference>
<keyword evidence="2" id="KW-0808">Transferase</keyword>
<dbReference type="SUPFAM" id="SSF53448">
    <property type="entry name" value="Nucleotide-diphospho-sugar transferases"/>
    <property type="match status" value="1"/>
</dbReference>
<evidence type="ECO:0000313" key="3">
    <source>
        <dbReference type="Proteomes" id="UP000295565"/>
    </source>
</evidence>
<protein>
    <submittedName>
        <fullName evidence="2">Glycosyl transferase family 2</fullName>
    </submittedName>
</protein>
<reference evidence="2 3" key="1">
    <citation type="submission" date="2019-03" db="EMBL/GenBank/DDBJ databases">
        <title>Genomic Encyclopedia of Type Strains, Phase IV (KMG-IV): sequencing the most valuable type-strain genomes for metagenomic binning, comparative biology and taxonomic classification.</title>
        <authorList>
            <person name="Goeker M."/>
        </authorList>
    </citation>
    <scope>NUCLEOTIDE SEQUENCE [LARGE SCALE GENOMIC DNA]</scope>
    <source>
        <strain evidence="2 3">DSM 18577</strain>
    </source>
</reference>
<dbReference type="InterPro" id="IPR001173">
    <property type="entry name" value="Glyco_trans_2-like"/>
</dbReference>
<evidence type="ECO:0000313" key="2">
    <source>
        <dbReference type="EMBL" id="TCK59077.1"/>
    </source>
</evidence>
<dbReference type="Gene3D" id="3.90.550.10">
    <property type="entry name" value="Spore Coat Polysaccharide Biosynthesis Protein SpsA, Chain A"/>
    <property type="match status" value="1"/>
</dbReference>
<organism evidence="2 3">
    <name type="scientific">Celerinatantimonas diazotrophica</name>
    <dbReference type="NCBI Taxonomy" id="412034"/>
    <lineage>
        <taxon>Bacteria</taxon>
        <taxon>Pseudomonadati</taxon>
        <taxon>Pseudomonadota</taxon>
        <taxon>Gammaproteobacteria</taxon>
        <taxon>Celerinatantimonadaceae</taxon>
        <taxon>Celerinatantimonas</taxon>
    </lineage>
</organism>
<comment type="caution">
    <text evidence="2">The sequence shown here is derived from an EMBL/GenBank/DDBJ whole genome shotgun (WGS) entry which is preliminary data.</text>
</comment>
<dbReference type="PANTHER" id="PTHR22916:SF3">
    <property type="entry name" value="UDP-GLCNAC:BETAGAL BETA-1,3-N-ACETYLGLUCOSAMINYLTRANSFERASE-LIKE PROTEIN 1"/>
    <property type="match status" value="1"/>
</dbReference>
<dbReference type="RefSeq" id="WP_131912023.1">
    <property type="nucleotide sequence ID" value="NZ_SMGD01000011.1"/>
</dbReference>
<feature type="domain" description="Glycosyltransferase 2-like" evidence="1">
    <location>
        <begin position="4"/>
        <end position="133"/>
    </location>
</feature>
<name>A0A4R1K556_9GAMM</name>
<dbReference type="EMBL" id="SMGD01000011">
    <property type="protein sequence ID" value="TCK59077.1"/>
    <property type="molecule type" value="Genomic_DNA"/>
</dbReference>
<accession>A0A4R1K556</accession>
<sequence length="293" mass="34607">MKLSVIMPTYNRVEYLKRAIDSVFNQTWKEGDIELVIVDDASTDATQEYVLSLENTNIKYVKNLENRGGAESRNIGFKYSSGNYIAFIDSDVIWYRNKLERQMPVVISNPDKIIYCQYRKQKKRSWTTQPSFVKNGYIFDDLLYQNFVDTPSVIMKREFFIKIDGFDKELPRFQDWDLFLRLSREHEFLCIKELLYDSLTLSNSISADHIARLRALTIIFKKNENYIISNKTLLERFIVKLVNANLICDKFENCCLIINEFNISSTKKIILNILIKIFYFLPKGFYKLLYGLK</sequence>
<keyword evidence="3" id="KW-1185">Reference proteome</keyword>
<dbReference type="CDD" id="cd00761">
    <property type="entry name" value="Glyco_tranf_GTA_type"/>
    <property type="match status" value="1"/>
</dbReference>
<dbReference type="OrthoDB" id="9801954at2"/>
<dbReference type="AlphaFoldDB" id="A0A4R1K556"/>
<proteinExistence type="predicted"/>
<dbReference type="Proteomes" id="UP000295565">
    <property type="component" value="Unassembled WGS sequence"/>
</dbReference>
<dbReference type="PANTHER" id="PTHR22916">
    <property type="entry name" value="GLYCOSYLTRANSFERASE"/>
    <property type="match status" value="1"/>
</dbReference>
<gene>
    <name evidence="2" type="ORF">EV690_1242</name>
</gene>
<dbReference type="InterPro" id="IPR029044">
    <property type="entry name" value="Nucleotide-diphossugar_trans"/>
</dbReference>
<evidence type="ECO:0000259" key="1">
    <source>
        <dbReference type="Pfam" id="PF00535"/>
    </source>
</evidence>
<dbReference type="GO" id="GO:0016758">
    <property type="term" value="F:hexosyltransferase activity"/>
    <property type="evidence" value="ECO:0007669"/>
    <property type="project" value="UniProtKB-ARBA"/>
</dbReference>